<name>A0A1I6P6U5_9FLAO</name>
<proteinExistence type="inferred from homology"/>
<dbReference type="CDD" id="cd06223">
    <property type="entry name" value="PRTases_typeI"/>
    <property type="match status" value="1"/>
</dbReference>
<dbReference type="SUPFAM" id="SSF53271">
    <property type="entry name" value="PRTase-like"/>
    <property type="match status" value="1"/>
</dbReference>
<feature type="domain" description="Phosphoribosyltransferase" evidence="2">
    <location>
        <begin position="139"/>
        <end position="222"/>
    </location>
</feature>
<dbReference type="InterPro" id="IPR051910">
    <property type="entry name" value="ComF/GntX_DNA_util-trans"/>
</dbReference>
<evidence type="ECO:0000256" key="1">
    <source>
        <dbReference type="ARBA" id="ARBA00008007"/>
    </source>
</evidence>
<dbReference type="AlphaFoldDB" id="A0A1I6P6U5"/>
<evidence type="ECO:0000313" key="3">
    <source>
        <dbReference type="EMBL" id="SFS35875.1"/>
    </source>
</evidence>
<dbReference type="PANTHER" id="PTHR47505">
    <property type="entry name" value="DNA UTILIZATION PROTEIN YHGH"/>
    <property type="match status" value="1"/>
</dbReference>
<dbReference type="Gene3D" id="3.40.50.2020">
    <property type="match status" value="1"/>
</dbReference>
<accession>A0A1I6P6U5</accession>
<organism evidence="3 4">
    <name type="scientific">Zhouia amylolytica</name>
    <dbReference type="NCBI Taxonomy" id="376730"/>
    <lineage>
        <taxon>Bacteria</taxon>
        <taxon>Pseudomonadati</taxon>
        <taxon>Bacteroidota</taxon>
        <taxon>Flavobacteriia</taxon>
        <taxon>Flavobacteriales</taxon>
        <taxon>Flavobacteriaceae</taxon>
        <taxon>Zhouia</taxon>
    </lineage>
</organism>
<comment type="similarity">
    <text evidence="1">Belongs to the ComF/GntX family.</text>
</comment>
<dbReference type="PANTHER" id="PTHR47505:SF1">
    <property type="entry name" value="DNA UTILIZATION PROTEIN YHGH"/>
    <property type="match status" value="1"/>
</dbReference>
<dbReference type="InterPro" id="IPR029057">
    <property type="entry name" value="PRTase-like"/>
</dbReference>
<evidence type="ECO:0000259" key="2">
    <source>
        <dbReference type="Pfam" id="PF00156"/>
    </source>
</evidence>
<dbReference type="Proteomes" id="UP000183209">
    <property type="component" value="Unassembled WGS sequence"/>
</dbReference>
<protein>
    <submittedName>
        <fullName evidence="3">ComF family protein</fullName>
    </submittedName>
</protein>
<evidence type="ECO:0000313" key="4">
    <source>
        <dbReference type="Proteomes" id="UP000183209"/>
    </source>
</evidence>
<reference evidence="3 4" key="1">
    <citation type="submission" date="2016-10" db="EMBL/GenBank/DDBJ databases">
        <authorList>
            <person name="de Groot N.N."/>
        </authorList>
    </citation>
    <scope>NUCLEOTIDE SEQUENCE [LARGE SCALE GENOMIC DNA]</scope>
    <source>
        <strain evidence="3 4">CGMCC 1.6114</strain>
    </source>
</reference>
<dbReference type="Pfam" id="PF00156">
    <property type="entry name" value="Pribosyltran"/>
    <property type="match status" value="1"/>
</dbReference>
<dbReference type="EMBL" id="FPAG01000001">
    <property type="protein sequence ID" value="SFS35875.1"/>
    <property type="molecule type" value="Genomic_DNA"/>
</dbReference>
<sequence>MITAIKIINDIQSLFFPEICFGCHNILNPNEETICTCCRHNLALSNSYQASPNEVLKIFQGRLKLQHASTLLHFQKKGITQELIHNLKYKGHQDIGVFLGNWMGSLLKETDYYQNIDYVIPVPLHRKKLRKRGYNQVTTFAKAVATKIDAEFRNDLISRVKHASTQTMKSRAKRWQELKTSFKIVKPNAFLNKHVLIIDDIITTGSTIEACVKEVLLQTNCKVSVTSMAITI</sequence>
<gene>
    <name evidence="3" type="ORF">SAMN04487906_0144</name>
</gene>
<dbReference type="RefSeq" id="WP_254785720.1">
    <property type="nucleotide sequence ID" value="NZ_FPAG01000001.1"/>
</dbReference>
<dbReference type="InterPro" id="IPR000836">
    <property type="entry name" value="PRTase_dom"/>
</dbReference>